<dbReference type="Pfam" id="PF04240">
    <property type="entry name" value="Caroten_synth"/>
    <property type="match status" value="1"/>
</dbReference>
<organism evidence="2 3">
    <name type="scientific">Gaoshiqia sediminis</name>
    <dbReference type="NCBI Taxonomy" id="2986998"/>
    <lineage>
        <taxon>Bacteria</taxon>
        <taxon>Pseudomonadati</taxon>
        <taxon>Bacteroidota</taxon>
        <taxon>Bacteroidia</taxon>
        <taxon>Marinilabiliales</taxon>
        <taxon>Prolixibacteraceae</taxon>
        <taxon>Gaoshiqia</taxon>
    </lineage>
</organism>
<feature type="transmembrane region" description="Helical" evidence="1">
    <location>
        <begin position="103"/>
        <end position="120"/>
    </location>
</feature>
<feature type="transmembrane region" description="Helical" evidence="1">
    <location>
        <begin position="191"/>
        <end position="210"/>
    </location>
</feature>
<accession>A0AA41YDB0</accession>
<feature type="transmembrane region" description="Helical" evidence="1">
    <location>
        <begin position="166"/>
        <end position="184"/>
    </location>
</feature>
<comment type="caution">
    <text evidence="2">The sequence shown here is derived from an EMBL/GenBank/DDBJ whole genome shotgun (WGS) entry which is preliminary data.</text>
</comment>
<dbReference type="InterPro" id="IPR007354">
    <property type="entry name" value="CruF-like"/>
</dbReference>
<feature type="transmembrane region" description="Helical" evidence="1">
    <location>
        <begin position="132"/>
        <end position="154"/>
    </location>
</feature>
<reference evidence="2" key="1">
    <citation type="submission" date="2022-10" db="EMBL/GenBank/DDBJ databases">
        <title>Gaoshiqiia sediminis gen. nov., sp. nov., isolated from coastal sediment.</title>
        <authorList>
            <person name="Yu W.X."/>
            <person name="Mu D.S."/>
            <person name="Du J.Z."/>
            <person name="Liang Y.Q."/>
        </authorList>
    </citation>
    <scope>NUCLEOTIDE SEQUENCE</scope>
    <source>
        <strain evidence="2">A06</strain>
    </source>
</reference>
<name>A0AA41YDB0_9BACT</name>
<evidence type="ECO:0000256" key="1">
    <source>
        <dbReference type="SAM" id="Phobius"/>
    </source>
</evidence>
<gene>
    <name evidence="2" type="ORF">N2K84_10805</name>
</gene>
<evidence type="ECO:0000313" key="2">
    <source>
        <dbReference type="EMBL" id="MCW0483222.1"/>
    </source>
</evidence>
<protein>
    <submittedName>
        <fullName evidence="2">Carotenoid biosynthesis protein</fullName>
    </submittedName>
</protein>
<keyword evidence="3" id="KW-1185">Reference proteome</keyword>
<feature type="transmembrane region" description="Helical" evidence="1">
    <location>
        <begin position="33"/>
        <end position="51"/>
    </location>
</feature>
<proteinExistence type="predicted"/>
<sequence>MNKTDITKRLKLVLVLLYLVGIAGFSMNWSYNLFVWLTPFNLLLTLAMLLWAHEGWDTKTTLILTSIALIGFVAELIGVQTQWLFGHYWYGPVLGPKLLQTPLLIGINWLVLAYGVYVLLSPLNLGKLMPFAGALIMVLFDFVMEPVAISLNMWQWADEQIPLKNYLDWYLISCLIFAMMYFLKVKLRNKLAVWILLIQFLFFLVLNFILKPI</sequence>
<feature type="transmembrane region" description="Helical" evidence="1">
    <location>
        <begin position="12"/>
        <end position="27"/>
    </location>
</feature>
<dbReference type="AlphaFoldDB" id="A0AA41YDB0"/>
<dbReference type="Proteomes" id="UP001163821">
    <property type="component" value="Unassembled WGS sequence"/>
</dbReference>
<dbReference type="PANTHER" id="PTHR39419:SF1">
    <property type="entry name" value="SLL0814 PROTEIN"/>
    <property type="match status" value="1"/>
</dbReference>
<feature type="transmembrane region" description="Helical" evidence="1">
    <location>
        <begin position="63"/>
        <end position="83"/>
    </location>
</feature>
<keyword evidence="1" id="KW-1133">Transmembrane helix</keyword>
<evidence type="ECO:0000313" key="3">
    <source>
        <dbReference type="Proteomes" id="UP001163821"/>
    </source>
</evidence>
<keyword evidence="1" id="KW-0812">Transmembrane</keyword>
<dbReference type="RefSeq" id="WP_282591824.1">
    <property type="nucleotide sequence ID" value="NZ_JAPAAF010000013.1"/>
</dbReference>
<dbReference type="PANTHER" id="PTHR39419">
    <property type="entry name" value="SLL0814 PROTEIN"/>
    <property type="match status" value="1"/>
</dbReference>
<dbReference type="EMBL" id="JAPAAF010000013">
    <property type="protein sequence ID" value="MCW0483222.1"/>
    <property type="molecule type" value="Genomic_DNA"/>
</dbReference>
<keyword evidence="1" id="KW-0472">Membrane</keyword>